<dbReference type="AlphaFoldDB" id="A0A1G2EXF6"/>
<proteinExistence type="predicted"/>
<dbReference type="CDD" id="cd06259">
    <property type="entry name" value="YdcF-like"/>
    <property type="match status" value="1"/>
</dbReference>
<name>A0A1G2EXF6_9BACT</name>
<feature type="domain" description="DUF218" evidence="1">
    <location>
        <begin position="6"/>
        <end position="140"/>
    </location>
</feature>
<reference evidence="2 3" key="1">
    <citation type="journal article" date="2016" name="Nat. Commun.">
        <title>Thousands of microbial genomes shed light on interconnected biogeochemical processes in an aquifer system.</title>
        <authorList>
            <person name="Anantharaman K."/>
            <person name="Brown C.T."/>
            <person name="Hug L.A."/>
            <person name="Sharon I."/>
            <person name="Castelle C.J."/>
            <person name="Probst A.J."/>
            <person name="Thomas B.C."/>
            <person name="Singh A."/>
            <person name="Wilkins M.J."/>
            <person name="Karaoz U."/>
            <person name="Brodie E.L."/>
            <person name="Williams K.H."/>
            <person name="Hubbard S.S."/>
            <person name="Banfield J.F."/>
        </authorList>
    </citation>
    <scope>NUCLEOTIDE SEQUENCE [LARGE SCALE GENOMIC DNA]</scope>
</reference>
<evidence type="ECO:0000259" key="1">
    <source>
        <dbReference type="Pfam" id="PF02698"/>
    </source>
</evidence>
<protein>
    <recommendedName>
        <fullName evidence="1">DUF218 domain-containing protein</fullName>
    </recommendedName>
</protein>
<organism evidence="2 3">
    <name type="scientific">Candidatus Niyogibacteria bacterium RIFCSPLOWO2_01_FULL_45_48</name>
    <dbReference type="NCBI Taxonomy" id="1801724"/>
    <lineage>
        <taxon>Bacteria</taxon>
        <taxon>Candidatus Niyogiibacteriota</taxon>
    </lineage>
</organism>
<dbReference type="Proteomes" id="UP000177486">
    <property type="component" value="Unassembled WGS sequence"/>
</dbReference>
<dbReference type="EMBL" id="MHMQ01000028">
    <property type="protein sequence ID" value="OGZ30031.1"/>
    <property type="molecule type" value="Genomic_DNA"/>
</dbReference>
<dbReference type="Pfam" id="PF02698">
    <property type="entry name" value="DUF218"/>
    <property type="match status" value="1"/>
</dbReference>
<accession>A0A1G2EXF6</accession>
<dbReference type="InterPro" id="IPR003848">
    <property type="entry name" value="DUF218"/>
</dbReference>
<comment type="caution">
    <text evidence="2">The sequence shown here is derived from an EMBL/GenBank/DDBJ whole genome shotgun (WGS) entry which is preliminary data.</text>
</comment>
<evidence type="ECO:0000313" key="2">
    <source>
        <dbReference type="EMBL" id="OGZ30031.1"/>
    </source>
</evidence>
<dbReference type="Gene3D" id="3.40.50.620">
    <property type="entry name" value="HUPs"/>
    <property type="match status" value="1"/>
</dbReference>
<sequence>MKSSEAVAVLGGSLVKKDGKWRTTNFDEGDNFGVQGDRIRVIAASLLYKKKKTKIIALGGRGQLENIPDSPPVSEIIKDELVELGVNTEDVFCEKKSGNTFRQLVELGKIVNKEKLKKVVLITNEWHFPRVRAMLEYNPVLTKQFFGCKILFTNAESILLKYDSEKWRKVIEVAHESDAMKKRIARESAGVKQIKEGTYNYGN</sequence>
<gene>
    <name evidence="2" type="ORF">A2931_02955</name>
</gene>
<evidence type="ECO:0000313" key="3">
    <source>
        <dbReference type="Proteomes" id="UP000177486"/>
    </source>
</evidence>
<dbReference type="InterPro" id="IPR014729">
    <property type="entry name" value="Rossmann-like_a/b/a_fold"/>
</dbReference>